<feature type="chain" id="PRO_5044968846" description="Cyclic di-GMP-binding protein" evidence="6">
    <location>
        <begin position="27"/>
        <end position="791"/>
    </location>
</feature>
<keyword evidence="3 6" id="KW-0812">Transmembrane</keyword>
<organism evidence="8 9">
    <name type="scientific">Rhizobium herbae</name>
    <dbReference type="NCBI Taxonomy" id="508661"/>
    <lineage>
        <taxon>Bacteria</taxon>
        <taxon>Pseudomonadati</taxon>
        <taxon>Pseudomonadota</taxon>
        <taxon>Alphaproteobacteria</taxon>
        <taxon>Hyphomicrobiales</taxon>
        <taxon>Rhizobiaceae</taxon>
        <taxon>Rhizobium/Agrobacterium group</taxon>
        <taxon>Rhizobium</taxon>
    </lineage>
</organism>
<dbReference type="Gene3D" id="2.60.120.260">
    <property type="entry name" value="Galactose-binding domain-like"/>
    <property type="match status" value="2"/>
</dbReference>
<evidence type="ECO:0000256" key="3">
    <source>
        <dbReference type="ARBA" id="ARBA00022692"/>
    </source>
</evidence>
<dbReference type="PANTHER" id="PTHR39083">
    <property type="entry name" value="CYCLIC DI-GMP-BINDING PROTEIN"/>
    <property type="match status" value="1"/>
</dbReference>
<feature type="signal peptide" evidence="6">
    <location>
        <begin position="1"/>
        <end position="26"/>
    </location>
</feature>
<keyword evidence="9" id="KW-1185">Reference proteome</keyword>
<dbReference type="InterPro" id="IPR018513">
    <property type="entry name" value="Cell_synthase_bac"/>
</dbReference>
<dbReference type="EMBL" id="JAGGJV010000012">
    <property type="protein sequence ID" value="MBP1861933.1"/>
    <property type="molecule type" value="Genomic_DNA"/>
</dbReference>
<keyword evidence="6" id="KW-0732">Signal</keyword>
<evidence type="ECO:0000259" key="7">
    <source>
        <dbReference type="PROSITE" id="PS50862"/>
    </source>
</evidence>
<comment type="caution">
    <text evidence="8">The sequence shown here is derived from an EMBL/GenBank/DDBJ whole genome shotgun (WGS) entry which is preliminary data.</text>
</comment>
<name>A0ABS4EVJ2_9HYPH</name>
<protein>
    <recommendedName>
        <fullName evidence="6">Cyclic di-GMP-binding protein</fullName>
    </recommendedName>
    <alternativeName>
        <fullName evidence="6">Cellulose synthase regulatory subunit</fullName>
    </alternativeName>
</protein>
<proteinExistence type="inferred from homology"/>
<accession>A0ABS4EVJ2</accession>
<comment type="pathway">
    <text evidence="6">Glycan metabolism; bacterial cellulose biosynthesis.</text>
</comment>
<evidence type="ECO:0000256" key="6">
    <source>
        <dbReference type="RuleBase" id="RU365021"/>
    </source>
</evidence>
<keyword evidence="6" id="KW-0973">c-di-GMP</keyword>
<dbReference type="Proteomes" id="UP000823786">
    <property type="component" value="Unassembled WGS sequence"/>
</dbReference>
<dbReference type="InterPro" id="IPR006195">
    <property type="entry name" value="aa-tRNA-synth_II"/>
</dbReference>
<feature type="transmembrane region" description="Helical" evidence="6">
    <location>
        <begin position="760"/>
        <end position="782"/>
    </location>
</feature>
<sequence length="791" mass="83527">MAKPFRTRAASLTLALIVAQTLPLSAQSLLEAAPPVTRVVSGESESILSTRTAPEEAVAARATGLVPFEQALPAYRLSGEDDVARLSFNLAPDQVASGGQLALAYRNAVSVLPDSSVMDVEVNGKAAGTFAIASPNGFKTEALKISADFLKPGRNQVLLRARQFHRVDCSLAATYELWSEIDPAASGFMAARSNGFRSFDDLLTVARTDADVTDIRLVLPRTVTAEMLNDAAPVLQTLALFLNRDDLAVTVGEKPGTGPGIDLYVSTDKTRAQAQGVGAPIMPYGFSVRNSGEVGRALVSLRGATRAEMSGQLLEAIRGPLKDSLDSGIFSSRSGTILADASSRYTLADTGYDTRVFSGRLSRTGFNMVMPADFYPADYATIGLKLHAATSPGLKRTAQFLVRVNDLVVTSYPFRNAEGEQFDGKLIELPLRAFRPGNNKVELLAELPVEADEACAPEARDDARPRFILLKDTAIEIPALARIGRLPDIGAFAGTAYPYADGKPFDIFIERPDAQSAGAALTMLSRLALAARNPLGADIHLGAASASGDRNALVITTQNAFADLGKTGKGGFPLDVFQSNAMAAPITDADPMKTAAIGDTVFAAGVTENGGDDSSALLDAFRKSTTRPEGGLSVTSKLQSWFAAAGARFGKWLNYQDGADTVATLKEGRSLLTLTQAPSPSGDAVWTVVHAGSPADIALGVRRLAEPAVWAGLNGGSAEIETASLAVNTMPSGPRFVAGMTDQSVGNIRRLAAAWFSDNFQFYVLLIVASMGVFAVWLGFAIPRKGVRSDQ</sequence>
<evidence type="ECO:0000256" key="4">
    <source>
        <dbReference type="ARBA" id="ARBA00022989"/>
    </source>
</evidence>
<comment type="subcellular location">
    <subcellularLocation>
        <location evidence="6">Cell inner membrane</location>
    </subcellularLocation>
    <subcellularLocation>
        <location evidence="1">Cell membrane</location>
        <topology evidence="1">Single-pass membrane protein</topology>
    </subcellularLocation>
</comment>
<feature type="domain" description="Aminoacyl-transfer RNA synthetases class-II family profile" evidence="7">
    <location>
        <begin position="138"/>
        <end position="573"/>
    </location>
</feature>
<evidence type="ECO:0000256" key="5">
    <source>
        <dbReference type="ARBA" id="ARBA00023136"/>
    </source>
</evidence>
<dbReference type="PROSITE" id="PS50862">
    <property type="entry name" value="AA_TRNA_LIGASE_II"/>
    <property type="match status" value="1"/>
</dbReference>
<keyword evidence="5 6" id="KW-0472">Membrane</keyword>
<evidence type="ECO:0000256" key="2">
    <source>
        <dbReference type="ARBA" id="ARBA00022475"/>
    </source>
</evidence>
<evidence type="ECO:0000313" key="9">
    <source>
        <dbReference type="Proteomes" id="UP000823786"/>
    </source>
</evidence>
<evidence type="ECO:0000313" key="8">
    <source>
        <dbReference type="EMBL" id="MBP1861933.1"/>
    </source>
</evidence>
<dbReference type="Pfam" id="PF03170">
    <property type="entry name" value="BcsB"/>
    <property type="match status" value="2"/>
</dbReference>
<keyword evidence="4 6" id="KW-1133">Transmembrane helix</keyword>
<comment type="subunit">
    <text evidence="6">Tightly associated with the cellulose synthase catalytic subunit.</text>
</comment>
<keyword evidence="6" id="KW-0997">Cell inner membrane</keyword>
<keyword evidence="2 6" id="KW-1003">Cell membrane</keyword>
<keyword evidence="6" id="KW-0135">Cellulose biosynthesis</keyword>
<reference evidence="8 9" key="1">
    <citation type="submission" date="2021-03" db="EMBL/GenBank/DDBJ databases">
        <title>Genomic Encyclopedia of Type Strains, Phase IV (KMG-IV): sequencing the most valuable type-strain genomes for metagenomic binning, comparative biology and taxonomic classification.</title>
        <authorList>
            <person name="Goeker M."/>
        </authorList>
    </citation>
    <scope>NUCLEOTIDE SEQUENCE [LARGE SCALE GENOMIC DNA]</scope>
    <source>
        <strain evidence="8 9">DSM 26427</strain>
    </source>
</reference>
<dbReference type="PANTHER" id="PTHR39083:SF1">
    <property type="entry name" value="CYCLIC DI-GMP-BINDING PROTEIN"/>
    <property type="match status" value="1"/>
</dbReference>
<evidence type="ECO:0000256" key="1">
    <source>
        <dbReference type="ARBA" id="ARBA00004162"/>
    </source>
</evidence>
<comment type="function">
    <text evidence="6">Binds the cellulose synthase activator, bis-(3'-5') cyclic diguanylic acid (c-di-GMP).</text>
</comment>
<dbReference type="RefSeq" id="WP_209856759.1">
    <property type="nucleotide sequence ID" value="NZ_JAGGJV010000012.1"/>
</dbReference>
<gene>
    <name evidence="8" type="ORF">J2Z75_005462</name>
</gene>
<comment type="similarity">
    <text evidence="6">Belongs to the AcsB/BcsB family.</text>
</comment>